<proteinExistence type="predicted"/>
<dbReference type="AlphaFoldDB" id="A0A5D2AUM7"/>
<reference evidence="2 3" key="1">
    <citation type="submission" date="2019-06" db="EMBL/GenBank/DDBJ databases">
        <title>WGS assembly of Gossypium darwinii.</title>
        <authorList>
            <person name="Chen Z.J."/>
            <person name="Sreedasyam A."/>
            <person name="Ando A."/>
            <person name="Song Q."/>
            <person name="De L."/>
            <person name="Hulse-Kemp A."/>
            <person name="Ding M."/>
            <person name="Ye W."/>
            <person name="Kirkbride R."/>
            <person name="Jenkins J."/>
            <person name="Plott C."/>
            <person name="Lovell J."/>
            <person name="Lin Y.-M."/>
            <person name="Vaughn R."/>
            <person name="Liu B."/>
            <person name="Li W."/>
            <person name="Simpson S."/>
            <person name="Scheffler B."/>
            <person name="Saski C."/>
            <person name="Grover C."/>
            <person name="Hu G."/>
            <person name="Conover J."/>
            <person name="Carlson J."/>
            <person name="Shu S."/>
            <person name="Boston L."/>
            <person name="Williams M."/>
            <person name="Peterson D."/>
            <person name="Mcgee K."/>
            <person name="Jones D."/>
            <person name="Wendel J."/>
            <person name="Stelly D."/>
            <person name="Grimwood J."/>
            <person name="Schmutz J."/>
        </authorList>
    </citation>
    <scope>NUCLEOTIDE SEQUENCE [LARGE SCALE GENOMIC DNA]</scope>
    <source>
        <strain evidence="2">1808015.09</strain>
    </source>
</reference>
<organism evidence="2 3">
    <name type="scientific">Gossypium darwinii</name>
    <name type="common">Darwin's cotton</name>
    <name type="synonym">Gossypium barbadense var. darwinii</name>
    <dbReference type="NCBI Taxonomy" id="34276"/>
    <lineage>
        <taxon>Eukaryota</taxon>
        <taxon>Viridiplantae</taxon>
        <taxon>Streptophyta</taxon>
        <taxon>Embryophyta</taxon>
        <taxon>Tracheophyta</taxon>
        <taxon>Spermatophyta</taxon>
        <taxon>Magnoliopsida</taxon>
        <taxon>eudicotyledons</taxon>
        <taxon>Gunneridae</taxon>
        <taxon>Pentapetalae</taxon>
        <taxon>rosids</taxon>
        <taxon>malvids</taxon>
        <taxon>Malvales</taxon>
        <taxon>Malvaceae</taxon>
        <taxon>Malvoideae</taxon>
        <taxon>Gossypium</taxon>
    </lineage>
</organism>
<dbReference type="Proteomes" id="UP000323506">
    <property type="component" value="Chromosome D11"/>
</dbReference>
<name>A0A5D2AUM7_GOSDA</name>
<keyword evidence="3" id="KW-1185">Reference proteome</keyword>
<accession>A0A5D2AUM7</accession>
<keyword evidence="1" id="KW-0732">Signal</keyword>
<protein>
    <submittedName>
        <fullName evidence="2">Uncharacterized protein</fullName>
    </submittedName>
</protein>
<feature type="signal peptide" evidence="1">
    <location>
        <begin position="1"/>
        <end position="17"/>
    </location>
</feature>
<evidence type="ECO:0000313" key="2">
    <source>
        <dbReference type="EMBL" id="TYG47803.1"/>
    </source>
</evidence>
<gene>
    <name evidence="2" type="ORF">ES288_D11G370900v1</name>
</gene>
<dbReference type="EMBL" id="CM017711">
    <property type="protein sequence ID" value="TYG47803.1"/>
    <property type="molecule type" value="Genomic_DNA"/>
</dbReference>
<evidence type="ECO:0000256" key="1">
    <source>
        <dbReference type="SAM" id="SignalP"/>
    </source>
</evidence>
<feature type="chain" id="PRO_5022737984" evidence="1">
    <location>
        <begin position="18"/>
        <end position="58"/>
    </location>
</feature>
<evidence type="ECO:0000313" key="3">
    <source>
        <dbReference type="Proteomes" id="UP000323506"/>
    </source>
</evidence>
<sequence length="58" mass="6894">MVSWSFCNFLIGGRFNAMCILYCDSSVVPWEPRTYHQLKYPVGTSVFWCSWWSRCIYA</sequence>